<keyword evidence="3" id="KW-0597">Phosphoprotein</keyword>
<protein>
    <recommendedName>
        <fullName evidence="12">Atrophin 1</fullName>
    </recommendedName>
</protein>
<organism evidence="10 11">
    <name type="scientific">Anguilla anguilla</name>
    <name type="common">European freshwater eel</name>
    <name type="synonym">Muraena anguilla</name>
    <dbReference type="NCBI Taxonomy" id="7936"/>
    <lineage>
        <taxon>Eukaryota</taxon>
        <taxon>Metazoa</taxon>
        <taxon>Chordata</taxon>
        <taxon>Craniata</taxon>
        <taxon>Vertebrata</taxon>
        <taxon>Euteleostomi</taxon>
        <taxon>Actinopterygii</taxon>
        <taxon>Neopterygii</taxon>
        <taxon>Teleostei</taxon>
        <taxon>Anguilliformes</taxon>
        <taxon>Anguillidae</taxon>
        <taxon>Anguilla</taxon>
    </lineage>
</organism>
<keyword evidence="11" id="KW-1185">Reference proteome</keyword>
<proteinExistence type="predicted"/>
<keyword evidence="4" id="KW-0832">Ubl conjugation</keyword>
<evidence type="ECO:0000256" key="6">
    <source>
        <dbReference type="ARBA" id="ARBA00023015"/>
    </source>
</evidence>
<feature type="compositionally biased region" description="Basic and acidic residues" evidence="9">
    <location>
        <begin position="35"/>
        <end position="47"/>
    </location>
</feature>
<keyword evidence="6" id="KW-0805">Transcription regulation</keyword>
<feature type="region of interest" description="Disordered" evidence="9">
    <location>
        <begin position="557"/>
        <end position="618"/>
    </location>
</feature>
<dbReference type="Pfam" id="PF03154">
    <property type="entry name" value="Atrophin-1"/>
    <property type="match status" value="2"/>
</dbReference>
<evidence type="ECO:0000256" key="1">
    <source>
        <dbReference type="ARBA" id="ARBA00004123"/>
    </source>
</evidence>
<feature type="compositionally biased region" description="Basic and acidic residues" evidence="9">
    <location>
        <begin position="312"/>
        <end position="347"/>
    </location>
</feature>
<feature type="compositionally biased region" description="Basic and acidic residues" evidence="9">
    <location>
        <begin position="1"/>
        <end position="10"/>
    </location>
</feature>
<dbReference type="PANTHER" id="PTHR13859">
    <property type="entry name" value="ATROPHIN-RELATED"/>
    <property type="match status" value="1"/>
</dbReference>
<sequence>MKTRTHKELMPMRSGRRRGGSEERRGRRPHPSPSRAERSDRQTRASGEDLAGGRVNRRSQGHDSSESEGEGLVPPPKRQKAQDSSSSIPPPSTHPADTSTTVPPPPAGASQSRESDNEDGQSQGSRSSITPLPQPAPPPHPHHYSPTGWSGGGGPGGPGSWGFSRYPGNHHSQQPHPPVQQQQLPSVYNPPASRHSSHPPYLPHPHREYLPSASLPGDGLTDSSTAPPPPPVIKEEPMEEREETDSPAPTLRSPSPEPKPVDIPIHASQSARFHRVLDRGPGNSCARSDVLFVPLDGSKLWKKRNEAIERARREVEQRARDLREKEREREREKEREREREVERHLQKDNGGGSGGGPAIRPSIRHPTPTTTTLPTTPTIPRASTRPTTCTPLSHSLLLPSMAGGSAPMGTPQGALGVGLGGPYLGPDTPALRTLSEYARPHAMSPLNAAGRVQGHHPHLHPHAHPHAHHHVHPSFFLPQFQNPALAHPHHLPADAATAAAILGFLYGGGLEGGPGIGAHGMGGPGPGGDGGLGVGFPHTVAHRDRVKPGFEFKSEERVYQSSTMTDPALALSHAHPPLPAPRELRAEPPRCLSMGPRPRQPLPAPSPKPRPRSSKPQP</sequence>
<feature type="compositionally biased region" description="Gly residues" evidence="9">
    <location>
        <begin position="149"/>
        <end position="160"/>
    </location>
</feature>
<evidence type="ECO:0000256" key="9">
    <source>
        <dbReference type="SAM" id="MobiDB-lite"/>
    </source>
</evidence>
<dbReference type="EMBL" id="JAFIRN010000001">
    <property type="protein sequence ID" value="KAG5856265.1"/>
    <property type="molecule type" value="Genomic_DNA"/>
</dbReference>
<feature type="compositionally biased region" description="Low complexity" evidence="9">
    <location>
        <begin position="366"/>
        <end position="380"/>
    </location>
</feature>
<keyword evidence="5" id="KW-0007">Acetylation</keyword>
<comment type="caution">
    <text evidence="10">The sequence shown here is derived from an EMBL/GenBank/DDBJ whole genome shotgun (WGS) entry which is preliminary data.</text>
</comment>
<gene>
    <name evidence="10" type="ORF">ANANG_G00006200</name>
</gene>
<dbReference type="Proteomes" id="UP001044222">
    <property type="component" value="Unassembled WGS sequence"/>
</dbReference>
<feature type="compositionally biased region" description="Basic residues" evidence="9">
    <location>
        <begin position="609"/>
        <end position="618"/>
    </location>
</feature>
<evidence type="ECO:0008006" key="12">
    <source>
        <dbReference type="Google" id="ProtNLM"/>
    </source>
</evidence>
<dbReference type="PRINTS" id="PR01217">
    <property type="entry name" value="PRICHEXTENSN"/>
</dbReference>
<evidence type="ECO:0000256" key="4">
    <source>
        <dbReference type="ARBA" id="ARBA00022843"/>
    </source>
</evidence>
<keyword evidence="8" id="KW-0539">Nucleus</keyword>
<feature type="compositionally biased region" description="Polar residues" evidence="9">
    <location>
        <begin position="120"/>
        <end position="130"/>
    </location>
</feature>
<evidence type="ECO:0000256" key="5">
    <source>
        <dbReference type="ARBA" id="ARBA00022990"/>
    </source>
</evidence>
<dbReference type="InterPro" id="IPR002951">
    <property type="entry name" value="Atrophin-like"/>
</dbReference>
<dbReference type="PANTHER" id="PTHR13859:SF9">
    <property type="entry name" value="ATROPHIN-1"/>
    <property type="match status" value="1"/>
</dbReference>
<feature type="compositionally biased region" description="Pro residues" evidence="9">
    <location>
        <begin position="598"/>
        <end position="608"/>
    </location>
</feature>
<evidence type="ECO:0000256" key="2">
    <source>
        <dbReference type="ARBA" id="ARBA00022499"/>
    </source>
</evidence>
<keyword evidence="2" id="KW-1017">Isopeptide bond</keyword>
<feature type="compositionally biased region" description="Low complexity" evidence="9">
    <location>
        <begin position="170"/>
        <end position="187"/>
    </location>
</feature>
<dbReference type="GO" id="GO:0005634">
    <property type="term" value="C:nucleus"/>
    <property type="evidence" value="ECO:0007669"/>
    <property type="project" value="UniProtKB-SubCell"/>
</dbReference>
<keyword evidence="7" id="KW-0804">Transcription</keyword>
<feature type="region of interest" description="Disordered" evidence="9">
    <location>
        <begin position="312"/>
        <end position="389"/>
    </location>
</feature>
<dbReference type="AlphaFoldDB" id="A0A9D3MX11"/>
<dbReference type="GO" id="GO:0003714">
    <property type="term" value="F:transcription corepressor activity"/>
    <property type="evidence" value="ECO:0007669"/>
    <property type="project" value="TreeGrafter"/>
</dbReference>
<evidence type="ECO:0000313" key="10">
    <source>
        <dbReference type="EMBL" id="KAG5856265.1"/>
    </source>
</evidence>
<name>A0A9D3MX11_ANGAN</name>
<evidence type="ECO:0000256" key="8">
    <source>
        <dbReference type="ARBA" id="ARBA00023242"/>
    </source>
</evidence>
<evidence type="ECO:0000256" key="3">
    <source>
        <dbReference type="ARBA" id="ARBA00022553"/>
    </source>
</evidence>
<evidence type="ECO:0000256" key="7">
    <source>
        <dbReference type="ARBA" id="ARBA00023163"/>
    </source>
</evidence>
<reference evidence="10" key="1">
    <citation type="submission" date="2021-01" db="EMBL/GenBank/DDBJ databases">
        <title>A chromosome-scale assembly of European eel, Anguilla anguilla.</title>
        <authorList>
            <person name="Henkel C."/>
            <person name="Jong-Raadsen S.A."/>
            <person name="Dufour S."/>
            <person name="Weltzien F.-A."/>
            <person name="Palstra A.P."/>
            <person name="Pelster B."/>
            <person name="Spaink H.P."/>
            <person name="Van Den Thillart G.E."/>
            <person name="Jansen H."/>
            <person name="Zahm M."/>
            <person name="Klopp C."/>
            <person name="Cedric C."/>
            <person name="Louis A."/>
            <person name="Berthelot C."/>
            <person name="Parey E."/>
            <person name="Roest Crollius H."/>
            <person name="Montfort J."/>
            <person name="Robinson-Rechavi M."/>
            <person name="Bucao C."/>
            <person name="Bouchez O."/>
            <person name="Gislard M."/>
            <person name="Lluch J."/>
            <person name="Milhes M."/>
            <person name="Lampietro C."/>
            <person name="Lopez Roques C."/>
            <person name="Donnadieu C."/>
            <person name="Braasch I."/>
            <person name="Desvignes T."/>
            <person name="Postlethwait J."/>
            <person name="Bobe J."/>
            <person name="Guiguen Y."/>
            <person name="Dirks R."/>
        </authorList>
    </citation>
    <scope>NUCLEOTIDE SEQUENCE</scope>
    <source>
        <strain evidence="10">Tag_6206</strain>
        <tissue evidence="10">Liver</tissue>
    </source>
</reference>
<comment type="subcellular location">
    <subcellularLocation>
        <location evidence="1">Nucleus</location>
    </subcellularLocation>
</comment>
<accession>A0A9D3MX11</accession>
<evidence type="ECO:0000313" key="11">
    <source>
        <dbReference type="Proteomes" id="UP001044222"/>
    </source>
</evidence>
<feature type="region of interest" description="Disordered" evidence="9">
    <location>
        <begin position="1"/>
        <end position="267"/>
    </location>
</feature>